<evidence type="ECO:0000313" key="2">
    <source>
        <dbReference type="EMBL" id="MDL4839231.1"/>
    </source>
</evidence>
<accession>A0ABT7L092</accession>
<name>A0ABT7L092_9BACI</name>
<protein>
    <recommendedName>
        <fullName evidence="1">DUF8042 domain-containing protein</fullName>
    </recommendedName>
</protein>
<gene>
    <name evidence="2" type="ORF">QQS35_01980</name>
</gene>
<dbReference type="Proteomes" id="UP001235343">
    <property type="component" value="Unassembled WGS sequence"/>
</dbReference>
<dbReference type="EMBL" id="JASTZU010000012">
    <property type="protein sequence ID" value="MDL4839231.1"/>
    <property type="molecule type" value="Genomic_DNA"/>
</dbReference>
<comment type="caution">
    <text evidence="2">The sequence shown here is derived from an EMBL/GenBank/DDBJ whole genome shotgun (WGS) entry which is preliminary data.</text>
</comment>
<dbReference type="Pfam" id="PF26154">
    <property type="entry name" value="DUF8042"/>
    <property type="match status" value="1"/>
</dbReference>
<evidence type="ECO:0000259" key="1">
    <source>
        <dbReference type="Pfam" id="PF26154"/>
    </source>
</evidence>
<evidence type="ECO:0000313" key="3">
    <source>
        <dbReference type="Proteomes" id="UP001235343"/>
    </source>
</evidence>
<dbReference type="InterPro" id="IPR058355">
    <property type="entry name" value="DUF8042"/>
</dbReference>
<organism evidence="2 3">
    <name type="scientific">Aquibacillus rhizosphaerae</name>
    <dbReference type="NCBI Taxonomy" id="3051431"/>
    <lineage>
        <taxon>Bacteria</taxon>
        <taxon>Bacillati</taxon>
        <taxon>Bacillota</taxon>
        <taxon>Bacilli</taxon>
        <taxon>Bacillales</taxon>
        <taxon>Bacillaceae</taxon>
        <taxon>Aquibacillus</taxon>
    </lineage>
</organism>
<reference evidence="2 3" key="1">
    <citation type="submission" date="2023-06" db="EMBL/GenBank/DDBJ databases">
        <title>Aquibacillus rhizosphaerae LR5S19.</title>
        <authorList>
            <person name="Sun J.-Q."/>
        </authorList>
    </citation>
    <scope>NUCLEOTIDE SEQUENCE [LARGE SCALE GENOMIC DNA]</scope>
    <source>
        <strain evidence="2 3">LR5S19</strain>
    </source>
</reference>
<keyword evidence="3" id="KW-1185">Reference proteome</keyword>
<dbReference type="RefSeq" id="WP_285930086.1">
    <property type="nucleotide sequence ID" value="NZ_JASTZU010000012.1"/>
</dbReference>
<sequence length="127" mass="14892">MTELTDAQYQMLKDYNELLTGMHEGLIYLEQNLIEEVPPQVDQVFNDLLAGFEQLHKAHSQMLVIFTDNGEITELVEECKQIIEQLTKWFTFDSNLAKQQLLTNQVVPAFDSWKNNMEQFLKPYIVH</sequence>
<proteinExistence type="predicted"/>
<feature type="domain" description="DUF8042" evidence="1">
    <location>
        <begin position="5"/>
        <end position="123"/>
    </location>
</feature>